<dbReference type="PROSITE" id="PS51352">
    <property type="entry name" value="THIOREDOXIN_2"/>
    <property type="match status" value="1"/>
</dbReference>
<dbReference type="AlphaFoldDB" id="U1LSA3"/>
<keyword evidence="6" id="KW-0812">Transmembrane</keyword>
<dbReference type="Gene3D" id="3.40.30.10">
    <property type="entry name" value="Glutaredoxin"/>
    <property type="match status" value="1"/>
</dbReference>
<keyword evidence="3" id="KW-0560">Oxidoreductase</keyword>
<dbReference type="SUPFAM" id="SSF52833">
    <property type="entry name" value="Thioredoxin-like"/>
    <property type="match status" value="1"/>
</dbReference>
<evidence type="ECO:0000256" key="6">
    <source>
        <dbReference type="SAM" id="Phobius"/>
    </source>
</evidence>
<keyword evidence="6" id="KW-0472">Membrane</keyword>
<feature type="transmembrane region" description="Helical" evidence="6">
    <location>
        <begin position="6"/>
        <end position="27"/>
    </location>
</feature>
<evidence type="ECO:0000313" key="9">
    <source>
        <dbReference type="Proteomes" id="UP000016462"/>
    </source>
</evidence>
<dbReference type="GO" id="GO:0016491">
    <property type="term" value="F:oxidoreductase activity"/>
    <property type="evidence" value="ECO:0007669"/>
    <property type="project" value="UniProtKB-KW"/>
</dbReference>
<keyword evidence="4" id="KW-1015">Disulfide bond</keyword>
<evidence type="ECO:0000313" key="8">
    <source>
        <dbReference type="EMBL" id="ERG65414.1"/>
    </source>
</evidence>
<evidence type="ECO:0000256" key="1">
    <source>
        <dbReference type="ARBA" id="ARBA00005791"/>
    </source>
</evidence>
<keyword evidence="9" id="KW-1185">Reference proteome</keyword>
<accession>U1LSA3</accession>
<comment type="caution">
    <text evidence="8">The sequence shown here is derived from an EMBL/GenBank/DDBJ whole genome shotgun (WGS) entry which is preliminary data.</text>
</comment>
<dbReference type="InterPro" id="IPR012336">
    <property type="entry name" value="Thioredoxin-like_fold"/>
</dbReference>
<dbReference type="InterPro" id="IPR036249">
    <property type="entry name" value="Thioredoxin-like_sf"/>
</dbReference>
<dbReference type="RefSeq" id="WP_021009383.1">
    <property type="nucleotide sequence ID" value="NZ_ASHR01000004.1"/>
</dbReference>
<name>U1LSA3_9MICO</name>
<evidence type="ECO:0000256" key="4">
    <source>
        <dbReference type="ARBA" id="ARBA00023157"/>
    </source>
</evidence>
<dbReference type="PANTHER" id="PTHR13887:SF14">
    <property type="entry name" value="DISULFIDE BOND FORMATION PROTEIN D"/>
    <property type="match status" value="1"/>
</dbReference>
<dbReference type="EMBL" id="ASHR01000004">
    <property type="protein sequence ID" value="ERG65414.1"/>
    <property type="molecule type" value="Genomic_DNA"/>
</dbReference>
<evidence type="ECO:0000256" key="5">
    <source>
        <dbReference type="ARBA" id="ARBA00023284"/>
    </source>
</evidence>
<dbReference type="Proteomes" id="UP000016462">
    <property type="component" value="Unassembled WGS sequence"/>
</dbReference>
<dbReference type="OrthoDB" id="117402at2"/>
<proteinExistence type="inferred from homology"/>
<dbReference type="Pfam" id="PF13462">
    <property type="entry name" value="Thioredoxin_4"/>
    <property type="match status" value="1"/>
</dbReference>
<dbReference type="PANTHER" id="PTHR13887">
    <property type="entry name" value="GLUTATHIONE S-TRANSFERASE KAPPA"/>
    <property type="match status" value="1"/>
</dbReference>
<evidence type="ECO:0000259" key="7">
    <source>
        <dbReference type="PROSITE" id="PS51352"/>
    </source>
</evidence>
<sequence length="222" mass="22950">MPRSAAVSIAAVVGALVLIVGVALLVVRPWESPTAAPAPAPGSSAASAELVDDSTHLLSDAGEGAPVVVEFFDYECPACGQFAPIVDDLVERHGDEVTFAVRYFPLPSHPNAIPAAVAAEAAAQQGAFAEMHALLFERQSEWAGADGAEATFRGYAEELGLDLEAFDEAVAADATLDRVALDANAGIALGVPSTPTFYVDGEQLQLRDYGDLEAAIEAALAE</sequence>
<keyword evidence="2" id="KW-0732">Signal</keyword>
<evidence type="ECO:0000256" key="2">
    <source>
        <dbReference type="ARBA" id="ARBA00022729"/>
    </source>
</evidence>
<evidence type="ECO:0000256" key="3">
    <source>
        <dbReference type="ARBA" id="ARBA00023002"/>
    </source>
</evidence>
<dbReference type="InterPro" id="IPR013766">
    <property type="entry name" value="Thioredoxin_domain"/>
</dbReference>
<feature type="domain" description="Thioredoxin" evidence="7">
    <location>
        <begin position="39"/>
        <end position="221"/>
    </location>
</feature>
<comment type="similarity">
    <text evidence="1">Belongs to the thioredoxin family. DsbA subfamily.</text>
</comment>
<organism evidence="8 9">
    <name type="scientific">Agrococcus pavilionensis RW1</name>
    <dbReference type="NCBI Taxonomy" id="1330458"/>
    <lineage>
        <taxon>Bacteria</taxon>
        <taxon>Bacillati</taxon>
        <taxon>Actinomycetota</taxon>
        <taxon>Actinomycetes</taxon>
        <taxon>Micrococcales</taxon>
        <taxon>Microbacteriaceae</taxon>
        <taxon>Agrococcus</taxon>
    </lineage>
</organism>
<reference evidence="8 9" key="1">
    <citation type="journal article" date="2013" name="Genome Announc.">
        <title>First draft genome sequence from a member of the genus agrococcus, isolated from modern microbialites.</title>
        <authorList>
            <person name="White R.A.III."/>
            <person name="Grassa C.J."/>
            <person name="Suttle C.A."/>
        </authorList>
    </citation>
    <scope>NUCLEOTIDE SEQUENCE [LARGE SCALE GENOMIC DNA]</scope>
    <source>
        <strain evidence="8 9">RW1</strain>
    </source>
</reference>
<keyword evidence="5" id="KW-0676">Redox-active center</keyword>
<protein>
    <recommendedName>
        <fullName evidence="7">Thioredoxin domain-containing protein</fullName>
    </recommendedName>
</protein>
<keyword evidence="6" id="KW-1133">Transmembrane helix</keyword>
<gene>
    <name evidence="8" type="ORF">L332_13315</name>
</gene>